<name>A0A8D4VLQ3_9GAMM</name>
<protein>
    <submittedName>
        <fullName evidence="2">Uncharacterized protein</fullName>
    </submittedName>
</protein>
<dbReference type="AlphaFoldDB" id="A0A8D4VLQ3"/>
<dbReference type="EMBL" id="AP019782">
    <property type="protein sequence ID" value="BBL70158.1"/>
    <property type="molecule type" value="Genomic_DNA"/>
</dbReference>
<gene>
    <name evidence="2" type="ORF">MoryE10_07640</name>
</gene>
<evidence type="ECO:0000313" key="3">
    <source>
        <dbReference type="Proteomes" id="UP000824988"/>
    </source>
</evidence>
<sequence length="164" mass="17557">MAFALGALLLATCIVKVVRLLKASELSRAALVERQEVVFADAGPVVLCIEGPPLSRRFVRLDFALESSDGGAVAGRANWFRLRSSGFSKARLQLLTYLIPRPGRYVLRIGGLGLPQTRDAEHAIIFAKPHAAAAFGYVLGMVVAGWLLIGGIVLFALSVLPMAE</sequence>
<organism evidence="2 3">
    <name type="scientific">Methylogaea oryzae</name>
    <dbReference type="NCBI Taxonomy" id="1295382"/>
    <lineage>
        <taxon>Bacteria</taxon>
        <taxon>Pseudomonadati</taxon>
        <taxon>Pseudomonadota</taxon>
        <taxon>Gammaproteobacteria</taxon>
        <taxon>Methylococcales</taxon>
        <taxon>Methylococcaceae</taxon>
        <taxon>Methylogaea</taxon>
    </lineage>
</organism>
<dbReference type="RefSeq" id="WP_221048263.1">
    <property type="nucleotide sequence ID" value="NZ_AP019782.1"/>
</dbReference>
<keyword evidence="1" id="KW-0812">Transmembrane</keyword>
<proteinExistence type="predicted"/>
<evidence type="ECO:0000256" key="1">
    <source>
        <dbReference type="SAM" id="Phobius"/>
    </source>
</evidence>
<accession>A0A8D4VLQ3</accession>
<keyword evidence="1" id="KW-1133">Transmembrane helix</keyword>
<dbReference type="Proteomes" id="UP000824988">
    <property type="component" value="Chromosome"/>
</dbReference>
<keyword evidence="1" id="KW-0472">Membrane</keyword>
<feature type="transmembrane region" description="Helical" evidence="1">
    <location>
        <begin position="134"/>
        <end position="160"/>
    </location>
</feature>
<keyword evidence="3" id="KW-1185">Reference proteome</keyword>
<reference evidence="2" key="1">
    <citation type="submission" date="2019-06" db="EMBL/GenBank/DDBJ databases">
        <title>Complete genome sequence of Methylogaea oryzae strain JCM16910.</title>
        <authorList>
            <person name="Asakawa S."/>
        </authorList>
    </citation>
    <scope>NUCLEOTIDE SEQUENCE</scope>
    <source>
        <strain evidence="2">E10</strain>
    </source>
</reference>
<dbReference type="KEGG" id="moz:MoryE10_07640"/>
<evidence type="ECO:0000313" key="2">
    <source>
        <dbReference type="EMBL" id="BBL70158.1"/>
    </source>
</evidence>